<evidence type="ECO:0000256" key="1">
    <source>
        <dbReference type="SAM" id="Phobius"/>
    </source>
</evidence>
<dbReference type="Proteomes" id="UP000886803">
    <property type="component" value="Unassembled WGS sequence"/>
</dbReference>
<dbReference type="PANTHER" id="PTHR37804">
    <property type="entry name" value="CDAA REGULATORY PROTEIN CDAR"/>
    <property type="match status" value="1"/>
</dbReference>
<dbReference type="InterPro" id="IPR012505">
    <property type="entry name" value="YbbR"/>
</dbReference>
<dbReference type="PANTHER" id="PTHR37804:SF1">
    <property type="entry name" value="CDAA REGULATORY PROTEIN CDAR"/>
    <property type="match status" value="1"/>
</dbReference>
<comment type="caution">
    <text evidence="2">The sequence shown here is derived from an EMBL/GenBank/DDBJ whole genome shotgun (WGS) entry which is preliminary data.</text>
</comment>
<feature type="transmembrane region" description="Helical" evidence="1">
    <location>
        <begin position="23"/>
        <end position="44"/>
    </location>
</feature>
<evidence type="ECO:0000313" key="2">
    <source>
        <dbReference type="EMBL" id="HJB40992.1"/>
    </source>
</evidence>
<protein>
    <recommendedName>
        <fullName evidence="4">YbbR-like protein</fullName>
    </recommendedName>
</protein>
<keyword evidence="1" id="KW-0812">Transmembrane</keyword>
<reference evidence="2" key="1">
    <citation type="journal article" date="2021" name="PeerJ">
        <title>Extensive microbial diversity within the chicken gut microbiome revealed by metagenomics and culture.</title>
        <authorList>
            <person name="Gilroy R."/>
            <person name="Ravi A."/>
            <person name="Getino M."/>
            <person name="Pursley I."/>
            <person name="Horton D.L."/>
            <person name="Alikhan N.F."/>
            <person name="Baker D."/>
            <person name="Gharbi K."/>
            <person name="Hall N."/>
            <person name="Watson M."/>
            <person name="Adriaenssens E.M."/>
            <person name="Foster-Nyarko E."/>
            <person name="Jarju S."/>
            <person name="Secka A."/>
            <person name="Antonio M."/>
            <person name="Oren A."/>
            <person name="Chaudhuri R.R."/>
            <person name="La Ragione R."/>
            <person name="Hildebrand F."/>
            <person name="Pallen M.J."/>
        </authorList>
    </citation>
    <scope>NUCLEOTIDE SEQUENCE</scope>
    <source>
        <strain evidence="2">ChiBcec8-13705</strain>
    </source>
</reference>
<keyword evidence="1" id="KW-0472">Membrane</keyword>
<sequence>MTPKKPEAPAPEKRRLSILDSHAALLISAVLCAVLSWLVVSIYFDSNSSNTVTVPSVTYNYQTSTYTALGLDIVSAPEISNVRVRIEGSGTVIGNIQPSDIMVYPRYSTVRGAGEATLSLEARFITSDYENFNITLTVENPTTVTVVFDEVSEKVLPVTVDTSQVSIAEGFILNRSSSVPAEVTLTGPTSELDTVASVTAVVTAGEALSDSVTLDTPLEMRDENGDVITPQYTTMDADTAEISLNVLQVRELPLVVDFIGLPAGFDTSSLSYTLDRQTMRVAGPARTISTLTELSVASLDLGQNFAFDRDYQLNVELPDGIVSQDGVNTVTLTFDTSGMDTTTLNISNIRVINVPSDVNVEVLSSLVSNVQLYGPAEEIATLGADSIVAVVDCQSISVTTGQQTLPVSIQIPSSSRIFAVGSYTVQCEITTQ</sequence>
<proteinExistence type="predicted"/>
<accession>A0A9D2M4P1</accession>
<dbReference type="AlphaFoldDB" id="A0A9D2M4P1"/>
<dbReference type="Pfam" id="PF07949">
    <property type="entry name" value="YbbR"/>
    <property type="match status" value="1"/>
</dbReference>
<dbReference type="EMBL" id="DWYG01000009">
    <property type="protein sequence ID" value="HJB40992.1"/>
    <property type="molecule type" value="Genomic_DNA"/>
</dbReference>
<reference evidence="2" key="2">
    <citation type="submission" date="2021-04" db="EMBL/GenBank/DDBJ databases">
        <authorList>
            <person name="Gilroy R."/>
        </authorList>
    </citation>
    <scope>NUCLEOTIDE SEQUENCE</scope>
    <source>
        <strain evidence="2">ChiBcec8-13705</strain>
    </source>
</reference>
<dbReference type="Gene3D" id="2.170.120.40">
    <property type="entry name" value="YbbR-like domain"/>
    <property type="match status" value="1"/>
</dbReference>
<dbReference type="Gene3D" id="2.170.120.30">
    <property type="match status" value="2"/>
</dbReference>
<keyword evidence="1" id="KW-1133">Transmembrane helix</keyword>
<dbReference type="InterPro" id="IPR053154">
    <property type="entry name" value="c-di-AMP_regulator"/>
</dbReference>
<gene>
    <name evidence="2" type="ORF">H9945_00670</name>
</gene>
<organism evidence="2 3">
    <name type="scientific">Candidatus Gemmiger avicola</name>
    <dbReference type="NCBI Taxonomy" id="2838605"/>
    <lineage>
        <taxon>Bacteria</taxon>
        <taxon>Bacillati</taxon>
        <taxon>Bacillota</taxon>
        <taxon>Clostridia</taxon>
        <taxon>Eubacteriales</taxon>
        <taxon>Gemmiger</taxon>
    </lineage>
</organism>
<evidence type="ECO:0000313" key="3">
    <source>
        <dbReference type="Proteomes" id="UP000886803"/>
    </source>
</evidence>
<evidence type="ECO:0008006" key="4">
    <source>
        <dbReference type="Google" id="ProtNLM"/>
    </source>
</evidence>
<name>A0A9D2M4P1_9FIRM</name>